<proteinExistence type="predicted"/>
<dbReference type="InterPro" id="IPR046288">
    <property type="entry name" value="DUF6325"/>
</dbReference>
<accession>A0ABV8L417</accession>
<evidence type="ECO:0000313" key="1">
    <source>
        <dbReference type="EMBL" id="MFC4125318.1"/>
    </source>
</evidence>
<name>A0ABV8L417_9NOCA</name>
<dbReference type="Proteomes" id="UP001595767">
    <property type="component" value="Unassembled WGS sequence"/>
</dbReference>
<keyword evidence="2" id="KW-1185">Reference proteome</keyword>
<protein>
    <submittedName>
        <fullName evidence="1">DUF6325 family protein</fullName>
    </submittedName>
</protein>
<organism evidence="1 2">
    <name type="scientific">Nocardia rhizosphaerae</name>
    <dbReference type="NCBI Taxonomy" id="1691571"/>
    <lineage>
        <taxon>Bacteria</taxon>
        <taxon>Bacillati</taxon>
        <taxon>Actinomycetota</taxon>
        <taxon>Actinomycetes</taxon>
        <taxon>Mycobacteriales</taxon>
        <taxon>Nocardiaceae</taxon>
        <taxon>Nocardia</taxon>
    </lineage>
</organism>
<dbReference type="RefSeq" id="WP_378549175.1">
    <property type="nucleotide sequence ID" value="NZ_JBHSBA010000005.1"/>
</dbReference>
<evidence type="ECO:0000313" key="2">
    <source>
        <dbReference type="Proteomes" id="UP001595767"/>
    </source>
</evidence>
<dbReference type="Pfam" id="PF19850">
    <property type="entry name" value="DUF6325"/>
    <property type="match status" value="1"/>
</dbReference>
<sequence length="143" mass="14536">MGSTPVLGPVEFVVLAFPGTSIDVSVTDAIAEIVGNGLVTLLDMVVLTMDEAGNVTESEIDDDVTEVGHTGLTAADIDLVSDSDVEVVRASLVPGSSALILAFEQTWAVRLASAVRGVEGEVAMQVAVPRDVVEAAVSAAATA</sequence>
<comment type="caution">
    <text evidence="1">The sequence shown here is derived from an EMBL/GenBank/DDBJ whole genome shotgun (WGS) entry which is preliminary data.</text>
</comment>
<reference evidence="2" key="1">
    <citation type="journal article" date="2019" name="Int. J. Syst. Evol. Microbiol.">
        <title>The Global Catalogue of Microorganisms (GCM) 10K type strain sequencing project: providing services to taxonomists for standard genome sequencing and annotation.</title>
        <authorList>
            <consortium name="The Broad Institute Genomics Platform"/>
            <consortium name="The Broad Institute Genome Sequencing Center for Infectious Disease"/>
            <person name="Wu L."/>
            <person name="Ma J."/>
        </authorList>
    </citation>
    <scope>NUCLEOTIDE SEQUENCE [LARGE SCALE GENOMIC DNA]</scope>
    <source>
        <strain evidence="2">CGMCC 4.7204</strain>
    </source>
</reference>
<dbReference type="EMBL" id="JBHSBA010000005">
    <property type="protein sequence ID" value="MFC4125318.1"/>
    <property type="molecule type" value="Genomic_DNA"/>
</dbReference>
<gene>
    <name evidence="1" type="ORF">ACFOW8_10310</name>
</gene>